<feature type="transmembrane region" description="Helical" evidence="2">
    <location>
        <begin position="235"/>
        <end position="260"/>
    </location>
</feature>
<evidence type="ECO:0008006" key="4">
    <source>
        <dbReference type="Google" id="ProtNLM"/>
    </source>
</evidence>
<accession>A0A7S3PAM9</accession>
<proteinExistence type="predicted"/>
<evidence type="ECO:0000313" key="3">
    <source>
        <dbReference type="EMBL" id="CAE0418850.1"/>
    </source>
</evidence>
<gene>
    <name evidence="3" type="ORF">ACOF00016_LOCUS15717</name>
</gene>
<feature type="transmembrane region" description="Helical" evidence="2">
    <location>
        <begin position="199"/>
        <end position="223"/>
    </location>
</feature>
<feature type="compositionally biased region" description="Low complexity" evidence="1">
    <location>
        <begin position="297"/>
        <end position="314"/>
    </location>
</feature>
<organism evidence="3">
    <name type="scientific">Amphora coffeiformis</name>
    <dbReference type="NCBI Taxonomy" id="265554"/>
    <lineage>
        <taxon>Eukaryota</taxon>
        <taxon>Sar</taxon>
        <taxon>Stramenopiles</taxon>
        <taxon>Ochrophyta</taxon>
        <taxon>Bacillariophyta</taxon>
        <taxon>Bacillariophyceae</taxon>
        <taxon>Bacillariophycidae</taxon>
        <taxon>Thalassiophysales</taxon>
        <taxon>Catenulaceae</taxon>
        <taxon>Amphora</taxon>
    </lineage>
</organism>
<keyword evidence="2" id="KW-0472">Membrane</keyword>
<keyword evidence="2" id="KW-0812">Transmembrane</keyword>
<evidence type="ECO:0000256" key="2">
    <source>
        <dbReference type="SAM" id="Phobius"/>
    </source>
</evidence>
<dbReference type="EMBL" id="HBIM01021007">
    <property type="protein sequence ID" value="CAE0418850.1"/>
    <property type="molecule type" value="Transcribed_RNA"/>
</dbReference>
<feature type="transmembrane region" description="Helical" evidence="2">
    <location>
        <begin position="149"/>
        <end position="178"/>
    </location>
</feature>
<sequence length="323" mass="34803">MMDFFQKLSLEETFRRVGLVFSRKWAVFLSITVLAYLLFFAASVMTIFIMAPFIDYQSGNGYSDPHTVVAALLDNAIYYAVMCIADGAIVRAVAEMYVGQVPTVDGTLQLGLSKLYQLFCNAVIIGAAVAFPAILVLLFLVWISGGAQVVVIMFNFFFLIVAIGVVVVTYHTYPVIMVEEKGPIDSIQRSYDLSQGHRVYIFTCIMLFFLGKFILHTICNVIGAHAGGAVTALMVLLKLIISVIFATLGSILQAVVYISVRSDKEGLTHQVMVTELFGPTDEEGNTSYVAANTADETPAAGGAPATVPASSPSTDGVTEGSVV</sequence>
<keyword evidence="2" id="KW-1133">Transmembrane helix</keyword>
<feature type="transmembrane region" description="Helical" evidence="2">
    <location>
        <begin position="76"/>
        <end position="94"/>
    </location>
</feature>
<dbReference type="AlphaFoldDB" id="A0A7S3PAM9"/>
<name>A0A7S3PAM9_9STRA</name>
<reference evidence="3" key="1">
    <citation type="submission" date="2021-01" db="EMBL/GenBank/DDBJ databases">
        <authorList>
            <person name="Corre E."/>
            <person name="Pelletier E."/>
            <person name="Niang G."/>
            <person name="Scheremetjew M."/>
            <person name="Finn R."/>
            <person name="Kale V."/>
            <person name="Holt S."/>
            <person name="Cochrane G."/>
            <person name="Meng A."/>
            <person name="Brown T."/>
            <person name="Cohen L."/>
        </authorList>
    </citation>
    <scope>NUCLEOTIDE SEQUENCE</scope>
    <source>
        <strain evidence="3">CCMP127</strain>
    </source>
</reference>
<evidence type="ECO:0000256" key="1">
    <source>
        <dbReference type="SAM" id="MobiDB-lite"/>
    </source>
</evidence>
<feature type="transmembrane region" description="Helical" evidence="2">
    <location>
        <begin position="115"/>
        <end position="143"/>
    </location>
</feature>
<feature type="transmembrane region" description="Helical" evidence="2">
    <location>
        <begin position="25"/>
        <end position="54"/>
    </location>
</feature>
<feature type="region of interest" description="Disordered" evidence="1">
    <location>
        <begin position="296"/>
        <end position="323"/>
    </location>
</feature>
<protein>
    <recommendedName>
        <fullName evidence="4">Glycerophosphoryl diester phosphodiesterase membrane domain-containing protein</fullName>
    </recommendedName>
</protein>